<proteinExistence type="inferred from homology"/>
<evidence type="ECO:0000313" key="9">
    <source>
        <dbReference type="Proteomes" id="UP001054846"/>
    </source>
</evidence>
<feature type="transmembrane region" description="Helical" evidence="7">
    <location>
        <begin position="227"/>
        <end position="245"/>
    </location>
</feature>
<feature type="transmembrane region" description="Helical" evidence="7">
    <location>
        <begin position="141"/>
        <end position="163"/>
    </location>
</feature>
<feature type="transmembrane region" description="Helical" evidence="7">
    <location>
        <begin position="201"/>
        <end position="220"/>
    </location>
</feature>
<evidence type="ECO:0000256" key="4">
    <source>
        <dbReference type="ARBA" id="ARBA00022989"/>
    </source>
</evidence>
<feature type="transmembrane region" description="Helical" evidence="7">
    <location>
        <begin position="21"/>
        <end position="41"/>
    </location>
</feature>
<dbReference type="SUPFAM" id="SSF81345">
    <property type="entry name" value="ABC transporter involved in vitamin B12 uptake, BtuC"/>
    <property type="match status" value="1"/>
</dbReference>
<feature type="transmembrane region" description="Helical" evidence="7">
    <location>
        <begin position="98"/>
        <end position="117"/>
    </location>
</feature>
<name>A0ABY3PH76_9CYAN</name>
<organism evidence="8 9">
    <name type="scientific">Gloeobacter morelensis MG652769</name>
    <dbReference type="NCBI Taxonomy" id="2781736"/>
    <lineage>
        <taxon>Bacteria</taxon>
        <taxon>Bacillati</taxon>
        <taxon>Cyanobacteriota</taxon>
        <taxon>Cyanophyceae</taxon>
        <taxon>Gloeobacterales</taxon>
        <taxon>Gloeobacteraceae</taxon>
        <taxon>Gloeobacter</taxon>
        <taxon>Gloeobacter morelensis</taxon>
    </lineage>
</organism>
<dbReference type="Proteomes" id="UP001054846">
    <property type="component" value="Chromosome"/>
</dbReference>
<dbReference type="PANTHER" id="PTHR30477">
    <property type="entry name" value="ABC-TRANSPORTER METAL-BINDING PROTEIN"/>
    <property type="match status" value="1"/>
</dbReference>
<dbReference type="PANTHER" id="PTHR30477:SF13">
    <property type="entry name" value="IRON TRANSPORT SYSTEM MEMBRANE PROTEIN HI_0360-RELATED"/>
    <property type="match status" value="1"/>
</dbReference>
<evidence type="ECO:0000256" key="5">
    <source>
        <dbReference type="ARBA" id="ARBA00023136"/>
    </source>
</evidence>
<protein>
    <submittedName>
        <fullName evidence="8">Metal ABC transporter permease</fullName>
    </submittedName>
</protein>
<keyword evidence="3 6" id="KW-0812">Transmembrane</keyword>
<dbReference type="InterPro" id="IPR001626">
    <property type="entry name" value="ABC_TroCD"/>
</dbReference>
<accession>A0ABY3PH76</accession>
<gene>
    <name evidence="8" type="ORF">ISF26_14565</name>
</gene>
<keyword evidence="9" id="KW-1185">Reference proteome</keyword>
<comment type="subcellular location">
    <subcellularLocation>
        <location evidence="6">Cell membrane</location>
        <topology evidence="6">Multi-pass membrane protein</topology>
    </subcellularLocation>
    <subcellularLocation>
        <location evidence="1">Membrane</location>
        <topology evidence="1">Multi-pass membrane protein</topology>
    </subcellularLocation>
</comment>
<feature type="transmembrane region" description="Helical" evidence="7">
    <location>
        <begin position="251"/>
        <end position="271"/>
    </location>
</feature>
<keyword evidence="4 7" id="KW-1133">Transmembrane helix</keyword>
<comment type="similarity">
    <text evidence="2 6">Belongs to the ABC-3 integral membrane protein family.</text>
</comment>
<dbReference type="InterPro" id="IPR037294">
    <property type="entry name" value="ABC_BtuC-like"/>
</dbReference>
<dbReference type="CDD" id="cd06550">
    <property type="entry name" value="TM_ABC_iron-siderophores_like"/>
    <property type="match status" value="1"/>
</dbReference>
<keyword evidence="5 7" id="KW-0472">Membrane</keyword>
<evidence type="ECO:0000313" key="8">
    <source>
        <dbReference type="EMBL" id="UFP93031.1"/>
    </source>
</evidence>
<keyword evidence="6" id="KW-0813">Transport</keyword>
<dbReference type="Pfam" id="PF00950">
    <property type="entry name" value="ABC-3"/>
    <property type="match status" value="1"/>
</dbReference>
<feature type="transmembrane region" description="Helical" evidence="7">
    <location>
        <begin position="61"/>
        <end position="86"/>
    </location>
</feature>
<evidence type="ECO:0000256" key="1">
    <source>
        <dbReference type="ARBA" id="ARBA00004141"/>
    </source>
</evidence>
<dbReference type="Gene3D" id="1.10.3470.10">
    <property type="entry name" value="ABC transporter involved in vitamin B12 uptake, BtuC"/>
    <property type="match status" value="1"/>
</dbReference>
<dbReference type="EMBL" id="CP063845">
    <property type="protein sequence ID" value="UFP93031.1"/>
    <property type="molecule type" value="Genomic_DNA"/>
</dbReference>
<sequence length="300" mass="31891">MEMGWIEWLAEPLRYPFMQRALLSALLVGTICAITGSYLIVRRLALLGDAVSRAVMPGLAIAFIVGGNIFVGAFIAGVLSTALIGYIHTHSKIKEDTAMGLVFSGFFATGIILITKIQSETKVDLMHFLFGNILGVSESDLLATAVISAAVVATILLLFKELLFHSFDPLGAKAAGLPTEALHLVLMSLIALTIVASMQSVGVVLVIALMIAPGATAYLLTRRLPSMMGLAVLLGAVASLVGLYLSYYLDIASGPAVVVVSIACFVLAFLFSPRQGLLTRLWQDRKADYAEKPAPPVGLR</sequence>
<evidence type="ECO:0000256" key="7">
    <source>
        <dbReference type="SAM" id="Phobius"/>
    </source>
</evidence>
<evidence type="ECO:0000256" key="2">
    <source>
        <dbReference type="ARBA" id="ARBA00008034"/>
    </source>
</evidence>
<evidence type="ECO:0000256" key="6">
    <source>
        <dbReference type="RuleBase" id="RU003943"/>
    </source>
</evidence>
<evidence type="ECO:0000256" key="3">
    <source>
        <dbReference type="ARBA" id="ARBA00022692"/>
    </source>
</evidence>
<feature type="transmembrane region" description="Helical" evidence="7">
    <location>
        <begin position="175"/>
        <end position="195"/>
    </location>
</feature>
<reference evidence="8 9" key="1">
    <citation type="journal article" date="2021" name="Genome Biol. Evol.">
        <title>Complete Genome Sequencing of a Novel Gloeobacter Species from a Waterfall Cave in Mexico.</title>
        <authorList>
            <person name="Saw J.H."/>
            <person name="Cardona T."/>
            <person name="Montejano G."/>
        </authorList>
    </citation>
    <scope>NUCLEOTIDE SEQUENCE [LARGE SCALE GENOMIC DNA]</scope>
    <source>
        <strain evidence="8">MG652769</strain>
    </source>
</reference>